<keyword evidence="6" id="KW-1185">Reference proteome</keyword>
<organism evidence="5 6">
    <name type="scientific">Saprolegnia parasitica (strain CBS 223.65)</name>
    <dbReference type="NCBI Taxonomy" id="695850"/>
    <lineage>
        <taxon>Eukaryota</taxon>
        <taxon>Sar</taxon>
        <taxon>Stramenopiles</taxon>
        <taxon>Oomycota</taxon>
        <taxon>Saprolegniomycetes</taxon>
        <taxon>Saprolegniales</taxon>
        <taxon>Saprolegniaceae</taxon>
        <taxon>Saprolegnia</taxon>
    </lineage>
</organism>
<name>A0A067CFP0_SAPPC</name>
<evidence type="ECO:0000259" key="4">
    <source>
        <dbReference type="PROSITE" id="PS50600"/>
    </source>
</evidence>
<evidence type="ECO:0000256" key="1">
    <source>
        <dbReference type="ARBA" id="ARBA00005234"/>
    </source>
</evidence>
<dbReference type="GO" id="GO:0008234">
    <property type="term" value="F:cysteine-type peptidase activity"/>
    <property type="evidence" value="ECO:0007669"/>
    <property type="project" value="InterPro"/>
</dbReference>
<accession>A0A067CFP0</accession>
<dbReference type="RefSeq" id="XP_012204013.1">
    <property type="nucleotide sequence ID" value="XM_012348623.1"/>
</dbReference>
<dbReference type="Gene3D" id="3.40.395.10">
    <property type="entry name" value="Adenoviral Proteinase, Chain A"/>
    <property type="match status" value="1"/>
</dbReference>
<feature type="domain" description="Ubiquitin-like protease family profile" evidence="4">
    <location>
        <begin position="1"/>
        <end position="155"/>
    </location>
</feature>
<keyword evidence="3" id="KW-0378">Hydrolase</keyword>
<dbReference type="PROSITE" id="PS50600">
    <property type="entry name" value="ULP_PROTEASE"/>
    <property type="match status" value="1"/>
</dbReference>
<evidence type="ECO:0000256" key="3">
    <source>
        <dbReference type="ARBA" id="ARBA00022801"/>
    </source>
</evidence>
<dbReference type="InterPro" id="IPR038765">
    <property type="entry name" value="Papain-like_cys_pep_sf"/>
</dbReference>
<dbReference type="Proteomes" id="UP000030745">
    <property type="component" value="Unassembled WGS sequence"/>
</dbReference>
<dbReference type="VEuPathDB" id="FungiDB:SPRG_09191"/>
<gene>
    <name evidence="5" type="ORF">SPRG_09191</name>
</gene>
<protein>
    <recommendedName>
        <fullName evidence="4">Ubiquitin-like protease family profile domain-containing protein</fullName>
    </recommendedName>
</protein>
<keyword evidence="2" id="KW-0645">Protease</keyword>
<dbReference type="AlphaFoldDB" id="A0A067CFP0"/>
<dbReference type="EMBL" id="KK583233">
    <property type="protein sequence ID" value="KDO25366.1"/>
    <property type="molecule type" value="Genomic_DNA"/>
</dbReference>
<dbReference type="InterPro" id="IPR003653">
    <property type="entry name" value="Peptidase_C48_C"/>
</dbReference>
<dbReference type="SUPFAM" id="SSF54001">
    <property type="entry name" value="Cysteine proteinases"/>
    <property type="match status" value="1"/>
</dbReference>
<reference evidence="5 6" key="1">
    <citation type="journal article" date="2013" name="PLoS Genet.">
        <title>Distinctive expansion of potential virulence genes in the genome of the oomycete fish pathogen Saprolegnia parasitica.</title>
        <authorList>
            <person name="Jiang R.H."/>
            <person name="de Bruijn I."/>
            <person name="Haas B.J."/>
            <person name="Belmonte R."/>
            <person name="Lobach L."/>
            <person name="Christie J."/>
            <person name="van den Ackerveken G."/>
            <person name="Bottin A."/>
            <person name="Bulone V."/>
            <person name="Diaz-Moreno S.M."/>
            <person name="Dumas B."/>
            <person name="Fan L."/>
            <person name="Gaulin E."/>
            <person name="Govers F."/>
            <person name="Grenville-Briggs L.J."/>
            <person name="Horner N.R."/>
            <person name="Levin J.Z."/>
            <person name="Mammella M."/>
            <person name="Meijer H.J."/>
            <person name="Morris P."/>
            <person name="Nusbaum C."/>
            <person name="Oome S."/>
            <person name="Phillips A.J."/>
            <person name="van Rooyen D."/>
            <person name="Rzeszutek E."/>
            <person name="Saraiva M."/>
            <person name="Secombes C.J."/>
            <person name="Seidl M.F."/>
            <person name="Snel B."/>
            <person name="Stassen J.H."/>
            <person name="Sykes S."/>
            <person name="Tripathy S."/>
            <person name="van den Berg H."/>
            <person name="Vega-Arreguin J.C."/>
            <person name="Wawra S."/>
            <person name="Young S.K."/>
            <person name="Zeng Q."/>
            <person name="Dieguez-Uribeondo J."/>
            <person name="Russ C."/>
            <person name="Tyler B.M."/>
            <person name="van West P."/>
        </authorList>
    </citation>
    <scope>NUCLEOTIDE SEQUENCE [LARGE SCALE GENOMIC DNA]</scope>
    <source>
        <strain evidence="5 6">CBS 223.65</strain>
    </source>
</reference>
<sequence>MDLTMDLVDRFLAELQDGDCAATKPYCRILPASVLSSLMESGAPLPSPAAYLDLLSTEIVVLPLLQGDHWSVTMVFRLNTAATEPATIAFLDTFDSRHHERTIHAQVRTFLSNVHRESRPRRRQPLNVSEVYVKVPFLRDPNDSGISVLLNVQTTLVEYSETRSARERLRIPSSGINLDGLYHRFCDVAEMVPDKRDAMLRTLRCL</sequence>
<dbReference type="GO" id="GO:0006508">
    <property type="term" value="P:proteolysis"/>
    <property type="evidence" value="ECO:0007669"/>
    <property type="project" value="UniProtKB-KW"/>
</dbReference>
<evidence type="ECO:0000313" key="5">
    <source>
        <dbReference type="EMBL" id="KDO25366.1"/>
    </source>
</evidence>
<evidence type="ECO:0000313" key="6">
    <source>
        <dbReference type="Proteomes" id="UP000030745"/>
    </source>
</evidence>
<dbReference type="GeneID" id="24131378"/>
<evidence type="ECO:0000256" key="2">
    <source>
        <dbReference type="ARBA" id="ARBA00022670"/>
    </source>
</evidence>
<comment type="similarity">
    <text evidence="1">Belongs to the peptidase C48 family.</text>
</comment>
<dbReference type="KEGG" id="spar:SPRG_09191"/>
<proteinExistence type="inferred from homology"/>